<feature type="domain" description="Peptidase C1A papain C-terminal" evidence="6">
    <location>
        <begin position="114"/>
        <end position="317"/>
    </location>
</feature>
<dbReference type="InterPro" id="IPR013128">
    <property type="entry name" value="Peptidase_C1A"/>
</dbReference>
<evidence type="ECO:0000256" key="1">
    <source>
        <dbReference type="ARBA" id="ARBA00008455"/>
    </source>
</evidence>
<protein>
    <submittedName>
        <fullName evidence="8">C1 family cathepsin L30</fullName>
    </submittedName>
</protein>
<name>A0A0B5IZ61_TENMO</name>
<dbReference type="InterPro" id="IPR039417">
    <property type="entry name" value="Peptidase_C1A_papain-like"/>
</dbReference>
<dbReference type="PRINTS" id="PR00705">
    <property type="entry name" value="PAPAIN"/>
</dbReference>
<evidence type="ECO:0000259" key="7">
    <source>
        <dbReference type="SMART" id="SM00848"/>
    </source>
</evidence>
<dbReference type="CDD" id="cd02248">
    <property type="entry name" value="Peptidase_C1A"/>
    <property type="match status" value="1"/>
</dbReference>
<dbReference type="SUPFAM" id="SSF54001">
    <property type="entry name" value="Cysteine proteinases"/>
    <property type="match status" value="1"/>
</dbReference>
<organism evidence="8">
    <name type="scientific">Tenebrio molitor</name>
    <name type="common">Yellow mealworm beetle</name>
    <dbReference type="NCBI Taxonomy" id="7067"/>
    <lineage>
        <taxon>Eukaryota</taxon>
        <taxon>Metazoa</taxon>
        <taxon>Ecdysozoa</taxon>
        <taxon>Arthropoda</taxon>
        <taxon>Hexapoda</taxon>
        <taxon>Insecta</taxon>
        <taxon>Pterygota</taxon>
        <taxon>Neoptera</taxon>
        <taxon>Endopterygota</taxon>
        <taxon>Coleoptera</taxon>
        <taxon>Polyphaga</taxon>
        <taxon>Cucujiformia</taxon>
        <taxon>Tenebrionidae</taxon>
        <taxon>Tenebrio</taxon>
    </lineage>
</organism>
<proteinExistence type="evidence at transcript level"/>
<dbReference type="InterPro" id="IPR038765">
    <property type="entry name" value="Papain-like_cys_pep_sf"/>
</dbReference>
<evidence type="ECO:0000256" key="4">
    <source>
        <dbReference type="ARBA" id="ARBA00022807"/>
    </source>
</evidence>
<keyword evidence="5" id="KW-0732">Signal</keyword>
<dbReference type="InterPro" id="IPR000668">
    <property type="entry name" value="Peptidase_C1A_C"/>
</dbReference>
<feature type="domain" description="Cathepsin propeptide inhibitor" evidence="7">
    <location>
        <begin position="26"/>
        <end position="85"/>
    </location>
</feature>
<dbReference type="SMART" id="SM00645">
    <property type="entry name" value="Pept_C1"/>
    <property type="match status" value="1"/>
</dbReference>
<dbReference type="FunFam" id="3.90.70.10:FF:000006">
    <property type="entry name" value="Cathepsin S"/>
    <property type="match status" value="1"/>
</dbReference>
<keyword evidence="3" id="KW-0378">Hydrolase</keyword>
<dbReference type="PROSITE" id="PS00639">
    <property type="entry name" value="THIOL_PROTEASE_HIS"/>
    <property type="match status" value="1"/>
</dbReference>
<dbReference type="AlphaFoldDB" id="A0A0B5IZ61"/>
<dbReference type="Gene3D" id="3.90.70.10">
    <property type="entry name" value="Cysteine proteinases"/>
    <property type="match status" value="1"/>
</dbReference>
<keyword evidence="4" id="KW-0788">Thiol protease</keyword>
<dbReference type="InterPro" id="IPR025660">
    <property type="entry name" value="Pept_his_AS"/>
</dbReference>
<evidence type="ECO:0000256" key="5">
    <source>
        <dbReference type="SAM" id="SignalP"/>
    </source>
</evidence>
<dbReference type="SMART" id="SM00848">
    <property type="entry name" value="Inhibitor_I29"/>
    <property type="match status" value="1"/>
</dbReference>
<dbReference type="Pfam" id="PF00112">
    <property type="entry name" value="Peptidase_C1"/>
    <property type="match status" value="1"/>
</dbReference>
<dbReference type="GO" id="GO:0008234">
    <property type="term" value="F:cysteine-type peptidase activity"/>
    <property type="evidence" value="ECO:0007669"/>
    <property type="project" value="UniProtKB-KW"/>
</dbReference>
<feature type="chain" id="PRO_5018668508" evidence="5">
    <location>
        <begin position="18"/>
        <end position="318"/>
    </location>
</feature>
<sequence>MKCFILLTATFVVGTLSSSEELHPKWKNFKKLHQKSYDRVEELKRIQIFEANLKKIEEHNKLFDKNEVSYKMAVNQFGDLSQEEFLDYLKTYNNKGGAKTTKSVKLQPHLNAEVPDEIDWRENGAVTDVEDQGALGSAWAFSVTGALEGQNFLKEGKLVPLSGQELADCVEGGSIVEGYNYVIEYGLSAAADYPSDSSDGTCRRGDIPAAVTESGYVVIMGNEEALKDTIAAAGPISVAVDATNWQFYTGGVFLDANCSSTELNHGVLAVGYGVDDGTDYWIVKNSWGTEWGEDGYIRTARNADNNCGIATDPTCPIL</sequence>
<evidence type="ECO:0000256" key="3">
    <source>
        <dbReference type="ARBA" id="ARBA00022801"/>
    </source>
</evidence>
<evidence type="ECO:0000256" key="2">
    <source>
        <dbReference type="ARBA" id="ARBA00022670"/>
    </source>
</evidence>
<evidence type="ECO:0000313" key="8">
    <source>
        <dbReference type="EMBL" id="AJF94888.1"/>
    </source>
</evidence>
<feature type="signal peptide" evidence="5">
    <location>
        <begin position="1"/>
        <end position="17"/>
    </location>
</feature>
<reference evidence="8" key="1">
    <citation type="submission" date="2014-12" db="EMBL/GenBank/DDBJ databases">
        <title>Functional analysis of C1 family cysteine peptidases in the larval gut of Tenebrio molitor and Tribolium castaneum.</title>
        <authorList>
            <person name="Martynov A."/>
            <person name="Elpidina E."/>
            <person name="Perkin L."/>
            <person name="Oppert B."/>
        </authorList>
    </citation>
    <scope>NUCLEOTIDE SEQUENCE</scope>
</reference>
<comment type="similarity">
    <text evidence="1">Belongs to the peptidase C1 family.</text>
</comment>
<dbReference type="InterPro" id="IPR013201">
    <property type="entry name" value="Prot_inhib_I29"/>
</dbReference>
<evidence type="ECO:0000259" key="6">
    <source>
        <dbReference type="SMART" id="SM00645"/>
    </source>
</evidence>
<dbReference type="PANTHER" id="PTHR12411">
    <property type="entry name" value="CYSTEINE PROTEASE FAMILY C1-RELATED"/>
    <property type="match status" value="1"/>
</dbReference>
<dbReference type="GO" id="GO:0006508">
    <property type="term" value="P:proteolysis"/>
    <property type="evidence" value="ECO:0007669"/>
    <property type="project" value="UniProtKB-KW"/>
</dbReference>
<keyword evidence="2" id="KW-0645">Protease</keyword>
<dbReference type="Pfam" id="PF08246">
    <property type="entry name" value="Inhibitor_I29"/>
    <property type="match status" value="1"/>
</dbReference>
<dbReference type="EMBL" id="KP303289">
    <property type="protein sequence ID" value="AJF94888.1"/>
    <property type="molecule type" value="mRNA"/>
</dbReference>
<accession>A0A0B5IZ61</accession>